<evidence type="ECO:0000313" key="3">
    <source>
        <dbReference type="Proteomes" id="UP001163046"/>
    </source>
</evidence>
<gene>
    <name evidence="2" type="ORF">OS493_002302</name>
</gene>
<dbReference type="InterPro" id="IPR041249">
    <property type="entry name" value="HEPN_DZIP3"/>
</dbReference>
<sequence>MERPALYSSVEKTNGAKLSRLLIDGGTKVLRTVFNSYHSPGNLMAVLNSNYLILNGLLKKKVLYKSQWDQLFPPGGDAPDSNTFDITLLFLLLTNICGLAPPPLGWHTKPPPGDTSLEANLARVNLEDSPSISTTVTFEAIDQDRDISNDSCPWEFEHRTNGGFLLGDPIDISSEKLSSVVPFWEAGFISVLNEETALMSSP</sequence>
<dbReference type="PANTHER" id="PTHR46844">
    <property type="entry name" value="SLR5058 PROTEIN"/>
    <property type="match status" value="1"/>
</dbReference>
<dbReference type="PANTHER" id="PTHR46844:SF1">
    <property type="entry name" value="SLR5058 PROTEIN"/>
    <property type="match status" value="1"/>
</dbReference>
<keyword evidence="3" id="KW-1185">Reference proteome</keyword>
<comment type="caution">
    <text evidence="2">The sequence shown here is derived from an EMBL/GenBank/DDBJ whole genome shotgun (WGS) entry which is preliminary data.</text>
</comment>
<accession>A0A9W9YSR4</accession>
<dbReference type="EMBL" id="MU827302">
    <property type="protein sequence ID" value="KAJ7365600.1"/>
    <property type="molecule type" value="Genomic_DNA"/>
</dbReference>
<dbReference type="AlphaFoldDB" id="A0A9W9YSR4"/>
<dbReference type="Proteomes" id="UP001163046">
    <property type="component" value="Unassembled WGS sequence"/>
</dbReference>
<proteinExistence type="predicted"/>
<dbReference type="Pfam" id="PF18738">
    <property type="entry name" value="HEPN_DZIP3"/>
    <property type="match status" value="1"/>
</dbReference>
<reference evidence="2" key="1">
    <citation type="submission" date="2023-01" db="EMBL/GenBank/DDBJ databases">
        <title>Genome assembly of the deep-sea coral Lophelia pertusa.</title>
        <authorList>
            <person name="Herrera S."/>
            <person name="Cordes E."/>
        </authorList>
    </citation>
    <scope>NUCLEOTIDE SEQUENCE</scope>
    <source>
        <strain evidence="2">USNM1676648</strain>
        <tissue evidence="2">Polyp</tissue>
    </source>
</reference>
<evidence type="ECO:0000313" key="2">
    <source>
        <dbReference type="EMBL" id="KAJ7365600.1"/>
    </source>
</evidence>
<protein>
    <recommendedName>
        <fullName evidence="1">DZIP3-like HEPN domain-containing protein</fullName>
    </recommendedName>
</protein>
<evidence type="ECO:0000259" key="1">
    <source>
        <dbReference type="Pfam" id="PF18738"/>
    </source>
</evidence>
<name>A0A9W9YSR4_9CNID</name>
<dbReference type="OrthoDB" id="5987069at2759"/>
<feature type="domain" description="DZIP3-like HEPN" evidence="1">
    <location>
        <begin position="40"/>
        <end position="125"/>
    </location>
</feature>
<organism evidence="2 3">
    <name type="scientific">Desmophyllum pertusum</name>
    <dbReference type="NCBI Taxonomy" id="174260"/>
    <lineage>
        <taxon>Eukaryota</taxon>
        <taxon>Metazoa</taxon>
        <taxon>Cnidaria</taxon>
        <taxon>Anthozoa</taxon>
        <taxon>Hexacorallia</taxon>
        <taxon>Scleractinia</taxon>
        <taxon>Caryophylliina</taxon>
        <taxon>Caryophylliidae</taxon>
        <taxon>Desmophyllum</taxon>
    </lineage>
</organism>